<dbReference type="GO" id="GO:0005980">
    <property type="term" value="P:glycogen catabolic process"/>
    <property type="evidence" value="ECO:0007669"/>
    <property type="project" value="InterPro"/>
</dbReference>
<name>A0A3P7NHF0_DIBLA</name>
<dbReference type="PANTHER" id="PTHR10569">
    <property type="entry name" value="GLYCOGEN DEBRANCHING ENZYME"/>
    <property type="match status" value="1"/>
</dbReference>
<proteinExistence type="predicted"/>
<evidence type="ECO:0000313" key="2">
    <source>
        <dbReference type="EMBL" id="VDN34988.1"/>
    </source>
</evidence>
<dbReference type="Pfam" id="PF14702">
    <property type="entry name" value="hGDE_central"/>
    <property type="match status" value="1"/>
</dbReference>
<protein>
    <recommendedName>
        <fullName evidence="1">Glycogen debranching enzyme central domain-containing protein</fullName>
    </recommendedName>
</protein>
<evidence type="ECO:0000259" key="1">
    <source>
        <dbReference type="Pfam" id="PF14702"/>
    </source>
</evidence>
<dbReference type="OrthoDB" id="10248904at2759"/>
<dbReference type="InterPro" id="IPR032788">
    <property type="entry name" value="AGL_central"/>
</dbReference>
<dbReference type="InterPro" id="IPR010401">
    <property type="entry name" value="AGL/Gdb1"/>
</dbReference>
<dbReference type="EMBL" id="UYRU01086288">
    <property type="protein sequence ID" value="VDN34988.1"/>
    <property type="molecule type" value="Genomic_DNA"/>
</dbReference>
<dbReference type="GO" id="GO:0004134">
    <property type="term" value="F:4-alpha-glucanotransferase activity"/>
    <property type="evidence" value="ECO:0007669"/>
    <property type="project" value="InterPro"/>
</dbReference>
<gene>
    <name evidence="2" type="ORF">DILT_LOCUS16654</name>
</gene>
<accession>A0A3P7NHF0</accession>
<dbReference type="GO" id="GO:0004135">
    <property type="term" value="F:amylo-alpha-1,6-glucosidase activity"/>
    <property type="evidence" value="ECO:0007669"/>
    <property type="project" value="InterPro"/>
</dbReference>
<reference evidence="2 3" key="1">
    <citation type="submission" date="2018-11" db="EMBL/GenBank/DDBJ databases">
        <authorList>
            <consortium name="Pathogen Informatics"/>
        </authorList>
    </citation>
    <scope>NUCLEOTIDE SEQUENCE [LARGE SCALE GENOMIC DNA]</scope>
</reference>
<evidence type="ECO:0000313" key="3">
    <source>
        <dbReference type="Proteomes" id="UP000281553"/>
    </source>
</evidence>
<organism evidence="2 3">
    <name type="scientific">Dibothriocephalus latus</name>
    <name type="common">Fish tapeworm</name>
    <name type="synonym">Diphyllobothrium latum</name>
    <dbReference type="NCBI Taxonomy" id="60516"/>
    <lineage>
        <taxon>Eukaryota</taxon>
        <taxon>Metazoa</taxon>
        <taxon>Spiralia</taxon>
        <taxon>Lophotrochozoa</taxon>
        <taxon>Platyhelminthes</taxon>
        <taxon>Cestoda</taxon>
        <taxon>Eucestoda</taxon>
        <taxon>Diphyllobothriidea</taxon>
        <taxon>Diphyllobothriidae</taxon>
        <taxon>Dibothriocephalus</taxon>
    </lineage>
</organism>
<sequence length="487" mass="54364">MVHRFGGLQPAGAFPRSVIRRRLLPTLPHALFYDQTHDNESPAYKRTVFDYVPSAGLCAMSFCGTASVRGFDEMVPYMIDVVKETRVYSTWDKEVNSGSGLIATKAALNKLHKWLASHRYTETFVDQVDKNVVAVTRFNPDTAASVVLVAHSCFYERNPHPQHQRFRQVVVNGRVKRLLLEARTVNQASGDPLSGFQRDTHYINGLTNVKVQLQEDVPVDQSSMFRIVTLNEAGGVDALEFYDFPPGCIAAVSVCLTDSQAEALSRIRSVLLGQFGNRLRNASNGQVLGPAIESATDNLLPSLPEIMEAGTISRLVADLSLNDINWLFYRCEREENCCGIGRKPYFIPGYGELPFCGLQGVLSVLRTVAEENDMGHALCGHLRDGLWLMDYLIQRCMSNDPSCPSKELDALAQAVRQMVEPTYHLPRYLVPSSFGMLIGCLYQRVADEVIYFLHIFWRSLNIQYVYLCTSVPSAESVGMLSMQACVI</sequence>
<dbReference type="Proteomes" id="UP000281553">
    <property type="component" value="Unassembled WGS sequence"/>
</dbReference>
<dbReference type="PANTHER" id="PTHR10569:SF2">
    <property type="entry name" value="GLYCOGEN DEBRANCHING ENZYME"/>
    <property type="match status" value="1"/>
</dbReference>
<keyword evidence="3" id="KW-1185">Reference proteome</keyword>
<dbReference type="AlphaFoldDB" id="A0A3P7NHF0"/>
<feature type="domain" description="Glycogen debranching enzyme central" evidence="1">
    <location>
        <begin position="100"/>
        <end position="395"/>
    </location>
</feature>